<dbReference type="EMBL" id="FODO01000037">
    <property type="protein sequence ID" value="SEP03969.1"/>
    <property type="molecule type" value="Genomic_DNA"/>
</dbReference>
<reference evidence="3" key="1">
    <citation type="submission" date="2016-10" db="EMBL/GenBank/DDBJ databases">
        <authorList>
            <person name="Varghese N."/>
            <person name="Submissions S."/>
        </authorList>
    </citation>
    <scope>NUCLEOTIDE SEQUENCE [LARGE SCALE GENOMIC DNA]</scope>
    <source>
        <strain evidence="3">Nm76</strain>
    </source>
</reference>
<feature type="transmembrane region" description="Helical" evidence="1">
    <location>
        <begin position="47"/>
        <end position="65"/>
    </location>
</feature>
<accession>A0A1H8UL85</accession>
<keyword evidence="1" id="KW-0812">Transmembrane</keyword>
<evidence type="ECO:0000313" key="3">
    <source>
        <dbReference type="Proteomes" id="UP000198814"/>
    </source>
</evidence>
<organism evidence="2 3">
    <name type="scientific">Nitrosomonas oligotropha</name>
    <dbReference type="NCBI Taxonomy" id="42354"/>
    <lineage>
        <taxon>Bacteria</taxon>
        <taxon>Pseudomonadati</taxon>
        <taxon>Pseudomonadota</taxon>
        <taxon>Betaproteobacteria</taxon>
        <taxon>Nitrosomonadales</taxon>
        <taxon>Nitrosomonadaceae</taxon>
        <taxon>Nitrosomonas</taxon>
    </lineage>
</organism>
<name>A0A1H8UL85_9PROT</name>
<proteinExistence type="predicted"/>
<gene>
    <name evidence="2" type="ORF">SAMN05216333_13719</name>
</gene>
<feature type="transmembrane region" description="Helical" evidence="1">
    <location>
        <begin position="7"/>
        <end position="27"/>
    </location>
</feature>
<dbReference type="STRING" id="42354.SAMN05216333_13719"/>
<keyword evidence="1" id="KW-0472">Membrane</keyword>
<dbReference type="AlphaFoldDB" id="A0A1H8UL85"/>
<keyword evidence="3" id="KW-1185">Reference proteome</keyword>
<evidence type="ECO:0000313" key="2">
    <source>
        <dbReference type="EMBL" id="SEP03969.1"/>
    </source>
</evidence>
<dbReference type="Proteomes" id="UP000198814">
    <property type="component" value="Unassembled WGS sequence"/>
</dbReference>
<dbReference type="RefSeq" id="WP_143026927.1">
    <property type="nucleotide sequence ID" value="NZ_FNOE01000002.1"/>
</dbReference>
<protein>
    <submittedName>
        <fullName evidence="2">Uncharacterized protein</fullName>
    </submittedName>
</protein>
<evidence type="ECO:0000256" key="1">
    <source>
        <dbReference type="SAM" id="Phobius"/>
    </source>
</evidence>
<sequence length="78" mass="8786">MPLIDFVIHLVVGASIFLVIAAAALGIGEIISWLDIQDYFIKEVLSFIKYLIFAIDCLLFGIFLLSSTIKMAKKLWNH</sequence>
<keyword evidence="1" id="KW-1133">Transmembrane helix</keyword>